<proteinExistence type="predicted"/>
<evidence type="ECO:0000256" key="1">
    <source>
        <dbReference type="SAM" id="MobiDB-lite"/>
    </source>
</evidence>
<sequence length="196" mass="23060">MTVRGSPSDTWNYWLIVKEKTIWWKDLYELDQAARVFPKKKDKTKVEFAKGLSSNSVLESNLKGPEERLLEFMREAFVSLNLTLETKLESIDLRMSKMEKNPRLLKKMAKKIEERLTSIESKVSEEKNQGEDMDFGQWDHEDYGTKAEYKDNSDNGQQEGSEQEENAKLNQLKERCIVEADELWRKIEESEDQEKV</sequence>
<dbReference type="OrthoDB" id="1112068at2759"/>
<feature type="compositionally biased region" description="Basic and acidic residues" evidence="1">
    <location>
        <begin position="137"/>
        <end position="153"/>
    </location>
</feature>
<accession>A0A8X8AXP2</accession>
<name>A0A8X8AXP2_BRACI</name>
<dbReference type="EMBL" id="JAAMPC010000004">
    <property type="protein sequence ID" value="KAG2314602.1"/>
    <property type="molecule type" value="Genomic_DNA"/>
</dbReference>
<organism evidence="2 3">
    <name type="scientific">Brassica carinata</name>
    <name type="common">Ethiopian mustard</name>
    <name type="synonym">Abyssinian cabbage</name>
    <dbReference type="NCBI Taxonomy" id="52824"/>
    <lineage>
        <taxon>Eukaryota</taxon>
        <taxon>Viridiplantae</taxon>
        <taxon>Streptophyta</taxon>
        <taxon>Embryophyta</taxon>
        <taxon>Tracheophyta</taxon>
        <taxon>Spermatophyta</taxon>
        <taxon>Magnoliopsida</taxon>
        <taxon>eudicotyledons</taxon>
        <taxon>Gunneridae</taxon>
        <taxon>Pentapetalae</taxon>
        <taxon>rosids</taxon>
        <taxon>malvids</taxon>
        <taxon>Brassicales</taxon>
        <taxon>Brassicaceae</taxon>
        <taxon>Brassiceae</taxon>
        <taxon>Brassica</taxon>
    </lineage>
</organism>
<dbReference type="Proteomes" id="UP000886595">
    <property type="component" value="Unassembled WGS sequence"/>
</dbReference>
<protein>
    <submittedName>
        <fullName evidence="2">Uncharacterized protein</fullName>
    </submittedName>
</protein>
<feature type="region of interest" description="Disordered" evidence="1">
    <location>
        <begin position="120"/>
        <end position="172"/>
    </location>
</feature>
<evidence type="ECO:0000313" key="3">
    <source>
        <dbReference type="Proteomes" id="UP000886595"/>
    </source>
</evidence>
<comment type="caution">
    <text evidence="2">The sequence shown here is derived from an EMBL/GenBank/DDBJ whole genome shotgun (WGS) entry which is preliminary data.</text>
</comment>
<gene>
    <name evidence="2" type="ORF">Bca52824_017724</name>
</gene>
<feature type="compositionally biased region" description="Basic and acidic residues" evidence="1">
    <location>
        <begin position="120"/>
        <end position="130"/>
    </location>
</feature>
<keyword evidence="3" id="KW-1185">Reference proteome</keyword>
<reference evidence="2 3" key="1">
    <citation type="submission" date="2020-02" db="EMBL/GenBank/DDBJ databases">
        <authorList>
            <person name="Ma Q."/>
            <person name="Huang Y."/>
            <person name="Song X."/>
            <person name="Pei D."/>
        </authorList>
    </citation>
    <scope>NUCLEOTIDE SEQUENCE [LARGE SCALE GENOMIC DNA]</scope>
    <source>
        <strain evidence="2">Sxm20200214</strain>
        <tissue evidence="2">Leaf</tissue>
    </source>
</reference>
<dbReference type="AlphaFoldDB" id="A0A8X8AXP2"/>
<evidence type="ECO:0000313" key="2">
    <source>
        <dbReference type="EMBL" id="KAG2314602.1"/>
    </source>
</evidence>